<name>X1BRG0_9ZZZZ</name>
<feature type="non-terminal residue" evidence="2">
    <location>
        <position position="1"/>
    </location>
</feature>
<sequence length="158" mass="18156">PTSRESAEDMRRELRMAVEERDESQAALRQAETRGERLRTELEVLHGIHERMLDDIERLKGRIREVELGAKTTGESRPPAWVMVQPFGPRDDLQRLEGVDPSLERALNRLGIYHFHQIARFDSSDVEWLVEHADGVPEQTIRDSWIVDASRLAGVHGN</sequence>
<feature type="region of interest" description="Disordered" evidence="1">
    <location>
        <begin position="1"/>
        <end position="32"/>
    </location>
</feature>
<protein>
    <submittedName>
        <fullName evidence="2">Uncharacterized protein</fullName>
    </submittedName>
</protein>
<gene>
    <name evidence="2" type="ORF">S01H4_34642</name>
</gene>
<reference evidence="2" key="1">
    <citation type="journal article" date="2014" name="Front. Microbiol.">
        <title>High frequency of phylogenetically diverse reductive dehalogenase-homologous genes in deep subseafloor sedimentary metagenomes.</title>
        <authorList>
            <person name="Kawai M."/>
            <person name="Futagami T."/>
            <person name="Toyoda A."/>
            <person name="Takaki Y."/>
            <person name="Nishi S."/>
            <person name="Hori S."/>
            <person name="Arai W."/>
            <person name="Tsubouchi T."/>
            <person name="Morono Y."/>
            <person name="Uchiyama I."/>
            <person name="Ito T."/>
            <person name="Fujiyama A."/>
            <person name="Inagaki F."/>
            <person name="Takami H."/>
        </authorList>
    </citation>
    <scope>NUCLEOTIDE SEQUENCE</scope>
    <source>
        <strain evidence="2">Expedition CK06-06</strain>
    </source>
</reference>
<comment type="caution">
    <text evidence="2">The sequence shown here is derived from an EMBL/GenBank/DDBJ whole genome shotgun (WGS) entry which is preliminary data.</text>
</comment>
<organism evidence="2">
    <name type="scientific">marine sediment metagenome</name>
    <dbReference type="NCBI Taxonomy" id="412755"/>
    <lineage>
        <taxon>unclassified sequences</taxon>
        <taxon>metagenomes</taxon>
        <taxon>ecological metagenomes</taxon>
    </lineage>
</organism>
<dbReference type="AlphaFoldDB" id="X1BRG0"/>
<evidence type="ECO:0000313" key="2">
    <source>
        <dbReference type="EMBL" id="GAG74751.1"/>
    </source>
</evidence>
<accession>X1BRG0</accession>
<dbReference type="EMBL" id="BART01018344">
    <property type="protein sequence ID" value="GAG74751.1"/>
    <property type="molecule type" value="Genomic_DNA"/>
</dbReference>
<evidence type="ECO:0000256" key="1">
    <source>
        <dbReference type="SAM" id="MobiDB-lite"/>
    </source>
</evidence>
<proteinExistence type="predicted"/>
<feature type="compositionally biased region" description="Basic and acidic residues" evidence="1">
    <location>
        <begin position="1"/>
        <end position="19"/>
    </location>
</feature>